<protein>
    <submittedName>
        <fullName evidence="2">GNAT family N-acetyltransferase</fullName>
        <ecNumber evidence="2">2.3.-.-</ecNumber>
    </submittedName>
</protein>
<sequence>MNLQTDLTGITPDMLPGFFEFWPNPPSQETFLRLLQGSSHVVLAVEDGQVVGFVNAISDGVLTAYIPLLEVRREWRGRGIASRLVNRLLEQLDGLYMIDTACDDDLVPFYQRFGMRRGNSMILRNYERQNGLAPEA</sequence>
<evidence type="ECO:0000313" key="3">
    <source>
        <dbReference type="Proteomes" id="UP001595748"/>
    </source>
</evidence>
<evidence type="ECO:0000313" key="2">
    <source>
        <dbReference type="EMBL" id="MFC3861810.1"/>
    </source>
</evidence>
<name>A0ABV8A8V0_9DEIO</name>
<accession>A0ABV8A8V0</accession>
<dbReference type="InterPro" id="IPR016181">
    <property type="entry name" value="Acyl_CoA_acyltransferase"/>
</dbReference>
<dbReference type="CDD" id="cd04301">
    <property type="entry name" value="NAT_SF"/>
    <property type="match status" value="1"/>
</dbReference>
<comment type="caution">
    <text evidence="2">The sequence shown here is derived from an EMBL/GenBank/DDBJ whole genome shotgun (WGS) entry which is preliminary data.</text>
</comment>
<dbReference type="Gene3D" id="3.40.630.30">
    <property type="match status" value="1"/>
</dbReference>
<dbReference type="SUPFAM" id="SSF55729">
    <property type="entry name" value="Acyl-CoA N-acyltransferases (Nat)"/>
    <property type="match status" value="1"/>
</dbReference>
<reference evidence="3" key="1">
    <citation type="journal article" date="2019" name="Int. J. Syst. Evol. Microbiol.">
        <title>The Global Catalogue of Microorganisms (GCM) 10K type strain sequencing project: providing services to taxonomists for standard genome sequencing and annotation.</title>
        <authorList>
            <consortium name="The Broad Institute Genomics Platform"/>
            <consortium name="The Broad Institute Genome Sequencing Center for Infectious Disease"/>
            <person name="Wu L."/>
            <person name="Ma J."/>
        </authorList>
    </citation>
    <scope>NUCLEOTIDE SEQUENCE [LARGE SCALE GENOMIC DNA]</scope>
    <source>
        <strain evidence="3">CCTCC AB 2013263</strain>
    </source>
</reference>
<dbReference type="InterPro" id="IPR000182">
    <property type="entry name" value="GNAT_dom"/>
</dbReference>
<keyword evidence="2" id="KW-0808">Transferase</keyword>
<gene>
    <name evidence="2" type="ORF">ACFOPQ_13665</name>
</gene>
<dbReference type="EC" id="2.3.-.-" evidence="2"/>
<feature type="domain" description="N-acetyltransferase" evidence="1">
    <location>
        <begin position="5"/>
        <end position="136"/>
    </location>
</feature>
<dbReference type="Pfam" id="PF00583">
    <property type="entry name" value="Acetyltransf_1"/>
    <property type="match status" value="1"/>
</dbReference>
<organism evidence="2 3">
    <name type="scientific">Deinococcus antarcticus</name>
    <dbReference type="NCBI Taxonomy" id="1298767"/>
    <lineage>
        <taxon>Bacteria</taxon>
        <taxon>Thermotogati</taxon>
        <taxon>Deinococcota</taxon>
        <taxon>Deinococci</taxon>
        <taxon>Deinococcales</taxon>
        <taxon>Deinococcaceae</taxon>
        <taxon>Deinococcus</taxon>
    </lineage>
</organism>
<keyword evidence="3" id="KW-1185">Reference proteome</keyword>
<dbReference type="GO" id="GO:0016746">
    <property type="term" value="F:acyltransferase activity"/>
    <property type="evidence" value="ECO:0007669"/>
    <property type="project" value="UniProtKB-KW"/>
</dbReference>
<evidence type="ECO:0000259" key="1">
    <source>
        <dbReference type="PROSITE" id="PS51186"/>
    </source>
</evidence>
<dbReference type="RefSeq" id="WP_380079074.1">
    <property type="nucleotide sequence ID" value="NZ_JBHRZF010000158.1"/>
</dbReference>
<proteinExistence type="predicted"/>
<dbReference type="EMBL" id="JBHRZF010000158">
    <property type="protein sequence ID" value="MFC3861810.1"/>
    <property type="molecule type" value="Genomic_DNA"/>
</dbReference>
<dbReference type="Proteomes" id="UP001595748">
    <property type="component" value="Unassembled WGS sequence"/>
</dbReference>
<dbReference type="PROSITE" id="PS51186">
    <property type="entry name" value="GNAT"/>
    <property type="match status" value="1"/>
</dbReference>
<keyword evidence="2" id="KW-0012">Acyltransferase</keyword>